<dbReference type="AlphaFoldDB" id="A0A2S7L2I1"/>
<evidence type="ECO:0000313" key="3">
    <source>
        <dbReference type="Proteomes" id="UP000239522"/>
    </source>
</evidence>
<dbReference type="InterPro" id="IPR012334">
    <property type="entry name" value="Pectin_lyas_fold"/>
</dbReference>
<dbReference type="SUPFAM" id="SSF51126">
    <property type="entry name" value="Pectin lyase-like"/>
    <property type="match status" value="1"/>
</dbReference>
<comment type="caution">
    <text evidence="2">The sequence shown here is derived from an EMBL/GenBank/DDBJ whole genome shotgun (WGS) entry which is preliminary data.</text>
</comment>
<dbReference type="Pfam" id="PF12708">
    <property type="entry name" value="Pect-lyase_RHGA_epim"/>
    <property type="match status" value="1"/>
</dbReference>
<proteinExistence type="predicted"/>
<gene>
    <name evidence="2" type="ORF">BST83_00755</name>
</gene>
<dbReference type="OrthoDB" id="188639at2"/>
<dbReference type="InterPro" id="IPR011050">
    <property type="entry name" value="Pectin_lyase_fold/virulence"/>
</dbReference>
<accession>A0A2S7L2I1</accession>
<dbReference type="InterPro" id="IPR024535">
    <property type="entry name" value="RHGA/B-epi-like_pectate_lyase"/>
</dbReference>
<dbReference type="EMBL" id="MQUA01000004">
    <property type="protein sequence ID" value="PQB08923.1"/>
    <property type="molecule type" value="Genomic_DNA"/>
</dbReference>
<dbReference type="Gene3D" id="2.160.20.10">
    <property type="entry name" value="Single-stranded right-handed beta-helix, Pectin lyase-like"/>
    <property type="match status" value="1"/>
</dbReference>
<name>A0A2S7L2I1_9FLAO</name>
<protein>
    <recommendedName>
        <fullName evidence="1">Rhamnogalacturonase A/B/Epimerase-like pectate lyase domain-containing protein</fullName>
    </recommendedName>
</protein>
<reference evidence="2 3" key="1">
    <citation type="submission" date="2016-11" db="EMBL/GenBank/DDBJ databases">
        <title>Trade-off between light-utilization and light-protection in marine flavobacteria.</title>
        <authorList>
            <person name="Kumagai Y."/>
        </authorList>
    </citation>
    <scope>NUCLEOTIDE SEQUENCE [LARGE SCALE GENOMIC DNA]</scope>
    <source>
        <strain evidence="2 3">ATCC 700397</strain>
    </source>
</reference>
<evidence type="ECO:0000259" key="1">
    <source>
        <dbReference type="Pfam" id="PF12708"/>
    </source>
</evidence>
<dbReference type="Proteomes" id="UP000239522">
    <property type="component" value="Unassembled WGS sequence"/>
</dbReference>
<sequence length="549" mass="62030">MIFSCLLVSLIAQGQHVPNILSNKLVKSENYLPDFSYAGYHFSEVDIPFESTDTALNVEDFGAIPNDGLDDSKAILEAMKVVNGTKGNAVLQFPAGRFILSEILYISRSNFTLRGAGSGLGGTTLYYPRPLKFFSDPPELKELREYLVELNKIQKEPVNNLTLPFSQYAWSGGMIWTMVPGERVKSYLDKYDKAPVVLTKLVDGNRGEHDITVESVDKLKVGDVLQIQWFNKEGENGSFLYSLYDNNNLKALKLGSHHWKYPNHALVSQKVLVTQIKGKKIRIKDPLLHDIKEAWAPVLAEWKHLEEVGIEHFNIEFPMAPNIAHHVEDGYNAMYLTRLYNGWVKDVKIKNADSGILTDEISNVTIQDIETSGLKKAHYSVAMGSVHNVLVQNLVVKNKVTHPLSINTMSTKSVYKDCKVYQDPILDQHSGANHQNLFDNIEVWVSLDENKFEYPLFAGGGAGYWKPSHGAFSTFWNIRVNFTNYHDNDKVVLLNGMKDGPSARLIGVYANKEIDIEYAPNPYIEETNKRLVNIPSLFNYQLISRKNNK</sequence>
<evidence type="ECO:0000313" key="2">
    <source>
        <dbReference type="EMBL" id="PQB08923.1"/>
    </source>
</evidence>
<feature type="domain" description="Rhamnogalacturonase A/B/Epimerase-like pectate lyase" evidence="1">
    <location>
        <begin position="56"/>
        <end position="119"/>
    </location>
</feature>
<keyword evidence="3" id="KW-1185">Reference proteome</keyword>
<organism evidence="2 3">
    <name type="scientific">Polaribacter filamentus</name>
    <dbReference type="NCBI Taxonomy" id="53483"/>
    <lineage>
        <taxon>Bacteria</taxon>
        <taxon>Pseudomonadati</taxon>
        <taxon>Bacteroidota</taxon>
        <taxon>Flavobacteriia</taxon>
        <taxon>Flavobacteriales</taxon>
        <taxon>Flavobacteriaceae</taxon>
    </lineage>
</organism>